<dbReference type="InterPro" id="IPR050571">
    <property type="entry name" value="Class-IV_PLP-Dep_Aminotrnsfr"/>
</dbReference>
<sequence>MWSGPRNLSSALMRSFSARADCAVRDEPFYAAYLAATDRPHPMAAETIAAGETDPARVAHACATEERGVPVLYQKHMTHHMLPGMDLGWTAALTNAFLIRAPEAVLASYSVKHEAVDQQDIGFEKQAELFAREADRLGHAPVVVDAEDILRDPAAMLPALCAALDIPWDAAMLSWPEGPHPDDGIWAAHWYGSLWSSTGFAPWSPRPLPVLGAAEARLAEAARPHYERLHAHRIRP</sequence>
<dbReference type="PANTHER" id="PTHR42743">
    <property type="entry name" value="AMINO-ACID AMINOTRANSFERASE"/>
    <property type="match status" value="1"/>
</dbReference>
<proteinExistence type="inferred from homology"/>
<dbReference type="OrthoDB" id="272985at2"/>
<name>A0A5B8G2U8_9RHOB</name>
<keyword evidence="2" id="KW-0028">Amino-acid biosynthesis</keyword>
<evidence type="ECO:0000256" key="1">
    <source>
        <dbReference type="ARBA" id="ARBA00009320"/>
    </source>
</evidence>
<dbReference type="GO" id="GO:0009082">
    <property type="term" value="P:branched-chain amino acid biosynthetic process"/>
    <property type="evidence" value="ECO:0007669"/>
    <property type="project" value="UniProtKB-KW"/>
</dbReference>
<dbReference type="GO" id="GO:0016787">
    <property type="term" value="F:hydrolase activity"/>
    <property type="evidence" value="ECO:0007669"/>
    <property type="project" value="UniProtKB-KW"/>
</dbReference>
<dbReference type="AlphaFoldDB" id="A0A5B8G2U8"/>
<organism evidence="3 4">
    <name type="scientific">Paroceanicella profunda</name>
    <dbReference type="NCBI Taxonomy" id="2579971"/>
    <lineage>
        <taxon>Bacteria</taxon>
        <taxon>Pseudomonadati</taxon>
        <taxon>Pseudomonadota</taxon>
        <taxon>Alphaproteobacteria</taxon>
        <taxon>Rhodobacterales</taxon>
        <taxon>Paracoccaceae</taxon>
        <taxon>Paroceanicella</taxon>
    </lineage>
</organism>
<dbReference type="Pfam" id="PF19798">
    <property type="entry name" value="Sulfotransfer_5"/>
    <property type="match status" value="1"/>
</dbReference>
<dbReference type="KEGG" id="ppru:FDP22_11435"/>
<dbReference type="InterPro" id="IPR027417">
    <property type="entry name" value="P-loop_NTPase"/>
</dbReference>
<reference evidence="3 4" key="1">
    <citation type="submission" date="2019-06" db="EMBL/GenBank/DDBJ databases">
        <title>Genome sequence of Rhodobacteraceae bacterium D4M1.</title>
        <authorList>
            <person name="Cao J."/>
        </authorList>
    </citation>
    <scope>NUCLEOTIDE SEQUENCE [LARGE SCALE GENOMIC DNA]</scope>
    <source>
        <strain evidence="3 4">D4M1</strain>
    </source>
</reference>
<dbReference type="Gene3D" id="3.40.50.300">
    <property type="entry name" value="P-loop containing nucleotide triphosphate hydrolases"/>
    <property type="match status" value="1"/>
</dbReference>
<evidence type="ECO:0000256" key="2">
    <source>
        <dbReference type="ARBA" id="ARBA00023304"/>
    </source>
</evidence>
<dbReference type="SUPFAM" id="SSF52540">
    <property type="entry name" value="P-loop containing nucleoside triphosphate hydrolases"/>
    <property type="match status" value="1"/>
</dbReference>
<comment type="similarity">
    <text evidence="1">Belongs to the class-IV pyridoxal-phosphate-dependent aminotransferase family.</text>
</comment>
<keyword evidence="4" id="KW-1185">Reference proteome</keyword>
<evidence type="ECO:0000313" key="3">
    <source>
        <dbReference type="EMBL" id="QDL93699.1"/>
    </source>
</evidence>
<accession>A0A5B8G2U8</accession>
<protein>
    <submittedName>
        <fullName evidence="3">HAD family hydrolase</fullName>
    </submittedName>
</protein>
<dbReference type="EMBL" id="CP040818">
    <property type="protein sequence ID" value="QDL93699.1"/>
    <property type="molecule type" value="Genomic_DNA"/>
</dbReference>
<dbReference type="Proteomes" id="UP000305888">
    <property type="component" value="Chromosome"/>
</dbReference>
<keyword evidence="3" id="KW-0378">Hydrolase</keyword>
<gene>
    <name evidence="3" type="ORF">FDP22_11435</name>
</gene>
<dbReference type="PANTHER" id="PTHR42743:SF11">
    <property type="entry name" value="AMINODEOXYCHORISMATE LYASE"/>
    <property type="match status" value="1"/>
</dbReference>
<keyword evidence="2" id="KW-0100">Branched-chain amino acid biosynthesis</keyword>
<evidence type="ECO:0000313" key="4">
    <source>
        <dbReference type="Proteomes" id="UP000305888"/>
    </source>
</evidence>